<dbReference type="EMBL" id="CP059265">
    <property type="protein sequence ID" value="QLQ30626.1"/>
    <property type="molecule type" value="Genomic_DNA"/>
</dbReference>
<dbReference type="InterPro" id="IPR007479">
    <property type="entry name" value="ISC_FeS_clus_asmbl_IscsX"/>
</dbReference>
<dbReference type="Pfam" id="PF04384">
    <property type="entry name" value="Fe-S_assembly"/>
    <property type="match status" value="1"/>
</dbReference>
<accession>A0A7L6ANE5</accession>
<dbReference type="PANTHER" id="PTHR37532">
    <property type="entry name" value="PROTEIN ISCX"/>
    <property type="match status" value="1"/>
</dbReference>
<dbReference type="PIRSF" id="PIRSF039003">
    <property type="entry name" value="IscX"/>
    <property type="match status" value="1"/>
</dbReference>
<dbReference type="PANTHER" id="PTHR37532:SF1">
    <property type="entry name" value="PROTEIN ISCX"/>
    <property type="match status" value="1"/>
</dbReference>
<dbReference type="FunFam" id="1.10.10.600:FF:000001">
    <property type="entry name" value="Fe-S assembly protein IscX"/>
    <property type="match status" value="1"/>
</dbReference>
<organism evidence="1 2">
    <name type="scientific">Candidatus Thiothrix singaporensis</name>
    <dbReference type="NCBI Taxonomy" id="2799669"/>
    <lineage>
        <taxon>Bacteria</taxon>
        <taxon>Pseudomonadati</taxon>
        <taxon>Pseudomonadota</taxon>
        <taxon>Gammaproteobacteria</taxon>
        <taxon>Thiotrichales</taxon>
        <taxon>Thiotrichaceae</taxon>
        <taxon>Thiothrix</taxon>
    </lineage>
</organism>
<dbReference type="InterPro" id="IPR036762">
    <property type="entry name" value="IscX-like_sf"/>
</dbReference>
<dbReference type="KEGG" id="this:HZT40_02230"/>
<dbReference type="GO" id="GO:0016226">
    <property type="term" value="P:iron-sulfur cluster assembly"/>
    <property type="evidence" value="ECO:0007669"/>
    <property type="project" value="UniProtKB-UniRule"/>
</dbReference>
<dbReference type="AlphaFoldDB" id="A0A7L6ANE5"/>
<evidence type="ECO:0000313" key="2">
    <source>
        <dbReference type="Proteomes" id="UP000510621"/>
    </source>
</evidence>
<protein>
    <submittedName>
        <fullName evidence="1">Fe-S cluster assembly protein IscX</fullName>
    </submittedName>
</protein>
<reference evidence="1" key="1">
    <citation type="submission" date="2020-06" db="EMBL/GenBank/DDBJ databases">
        <title>Analysis procedures for assessing recovery of high quality, complete, closed genomes from Nanopore long read metagenome sequencing.</title>
        <authorList>
            <person name="Bessarab I."/>
            <person name="Arumugam K."/>
            <person name="Haryono M."/>
            <person name="Liu X."/>
            <person name="Roy S."/>
            <person name="Zuniga-Montanez R.E."/>
            <person name="Qiu G."/>
            <person name="Drautz-Moses D.I."/>
            <person name="Law Y.Y."/>
            <person name="Wuertz S."/>
            <person name="Lauro F.M."/>
            <person name="Huson D.H."/>
            <person name="Williams R.B."/>
        </authorList>
    </citation>
    <scope>NUCLEOTIDE SEQUENCE [LARGE SCALE GENOMIC DNA]</scope>
    <source>
        <strain evidence="1">SSD2</strain>
    </source>
</reference>
<sequence>MDELKWRDTQEIAIQLYDAHPDVDPRYLRFTDLHAWVMELDGFNDDPNKSNEKILEAIQLAWMAEAE</sequence>
<dbReference type="Proteomes" id="UP000510621">
    <property type="component" value="Chromosome"/>
</dbReference>
<evidence type="ECO:0000313" key="1">
    <source>
        <dbReference type="EMBL" id="QLQ30626.1"/>
    </source>
</evidence>
<gene>
    <name evidence="1" type="primary">iscX</name>
    <name evidence="1" type="ORF">HZT40_02230</name>
</gene>
<dbReference type="Gene3D" id="1.10.10.600">
    <property type="entry name" value="IscX-like"/>
    <property type="match status" value="1"/>
</dbReference>
<dbReference type="SUPFAM" id="SSF140319">
    <property type="entry name" value="IscX-like"/>
    <property type="match status" value="1"/>
</dbReference>
<proteinExistence type="predicted"/>
<dbReference type="GO" id="GO:0005829">
    <property type="term" value="C:cytosol"/>
    <property type="evidence" value="ECO:0007669"/>
    <property type="project" value="TreeGrafter"/>
</dbReference>
<dbReference type="NCBIfam" id="TIGR03412">
    <property type="entry name" value="iscX_yfhJ"/>
    <property type="match status" value="1"/>
</dbReference>
<dbReference type="GO" id="GO:0008198">
    <property type="term" value="F:ferrous iron binding"/>
    <property type="evidence" value="ECO:0007669"/>
    <property type="project" value="TreeGrafter"/>
</dbReference>
<name>A0A7L6ANE5_9GAMM</name>
<keyword evidence="2" id="KW-1185">Reference proteome</keyword>